<keyword evidence="7" id="KW-1185">Reference proteome</keyword>
<evidence type="ECO:0000313" key="6">
    <source>
        <dbReference type="EMBL" id="KCZ91353.1"/>
    </source>
</evidence>
<feature type="transmembrane region" description="Helical" evidence="5">
    <location>
        <begin position="6"/>
        <end position="25"/>
    </location>
</feature>
<evidence type="ECO:0000313" key="7">
    <source>
        <dbReference type="Proteomes" id="UP000024816"/>
    </source>
</evidence>
<protein>
    <submittedName>
        <fullName evidence="6">MtN3/saliva-related transmembrane protein, conserved region</fullName>
    </submittedName>
</protein>
<keyword evidence="4 5" id="KW-0472">Membrane</keyword>
<name>A0A059FLJ0_9PROT</name>
<dbReference type="Gene3D" id="1.20.1280.290">
    <property type="match status" value="1"/>
</dbReference>
<dbReference type="OrthoDB" id="9814012at2"/>
<dbReference type="InterPro" id="IPR047662">
    <property type="entry name" value="SemiSWEET"/>
</dbReference>
<comment type="subcellular location">
    <subcellularLocation>
        <location evidence="1">Membrane</location>
        <topology evidence="1">Multi-pass membrane protein</topology>
    </subcellularLocation>
</comment>
<dbReference type="Pfam" id="PF04193">
    <property type="entry name" value="PQ-loop"/>
    <property type="match status" value="1"/>
</dbReference>
<dbReference type="AlphaFoldDB" id="A0A059FLJ0"/>
<feature type="transmembrane region" description="Helical" evidence="5">
    <location>
        <begin position="57"/>
        <end position="77"/>
    </location>
</feature>
<evidence type="ECO:0000256" key="2">
    <source>
        <dbReference type="ARBA" id="ARBA00022692"/>
    </source>
</evidence>
<evidence type="ECO:0000256" key="3">
    <source>
        <dbReference type="ARBA" id="ARBA00022989"/>
    </source>
</evidence>
<dbReference type="InterPro" id="IPR006603">
    <property type="entry name" value="PQ-loop_rpt"/>
</dbReference>
<dbReference type="STRING" id="1280952.HJA_02405"/>
<dbReference type="Proteomes" id="UP000024816">
    <property type="component" value="Unassembled WGS sequence"/>
</dbReference>
<dbReference type="NCBIfam" id="NF037968">
    <property type="entry name" value="SemiSWEET_2"/>
    <property type="match status" value="1"/>
</dbReference>
<feature type="transmembrane region" description="Helical" evidence="5">
    <location>
        <begin position="32"/>
        <end position="51"/>
    </location>
</feature>
<sequence>MIDLIGTIAAVLTTLSFVPQAILVIRTKRTEGISLTMYAMFTAGVAAWLVYGLSLGAMPIILANAVTLALASVILTIKIRSVFPAQPSTQGATAATSAPIAS</sequence>
<organism evidence="6 7">
    <name type="scientific">Hyphomonas jannaschiana VP2</name>
    <dbReference type="NCBI Taxonomy" id="1280952"/>
    <lineage>
        <taxon>Bacteria</taxon>
        <taxon>Pseudomonadati</taxon>
        <taxon>Pseudomonadota</taxon>
        <taxon>Alphaproteobacteria</taxon>
        <taxon>Hyphomonadales</taxon>
        <taxon>Hyphomonadaceae</taxon>
        <taxon>Hyphomonas</taxon>
    </lineage>
</organism>
<evidence type="ECO:0000256" key="4">
    <source>
        <dbReference type="ARBA" id="ARBA00023136"/>
    </source>
</evidence>
<dbReference type="GO" id="GO:0051119">
    <property type="term" value="F:sugar transmembrane transporter activity"/>
    <property type="evidence" value="ECO:0007669"/>
    <property type="project" value="InterPro"/>
</dbReference>
<comment type="caution">
    <text evidence="6">The sequence shown here is derived from an EMBL/GenBank/DDBJ whole genome shotgun (WGS) entry which is preliminary data.</text>
</comment>
<reference evidence="6 7" key="1">
    <citation type="journal article" date="2014" name="Antonie Van Leeuwenhoek">
        <title>Hyphomonas beringensis sp. nov. and Hyphomonas chukchiensis sp. nov., isolated from surface seawater of the Bering Sea and Chukchi Sea.</title>
        <authorList>
            <person name="Li C."/>
            <person name="Lai Q."/>
            <person name="Li G."/>
            <person name="Dong C."/>
            <person name="Wang J."/>
            <person name="Liao Y."/>
            <person name="Shao Z."/>
        </authorList>
    </citation>
    <scope>NUCLEOTIDE SEQUENCE [LARGE SCALE GENOMIC DNA]</scope>
    <source>
        <strain evidence="6 7">VP2</strain>
    </source>
</reference>
<accession>A0A059FLJ0</accession>
<dbReference type="EMBL" id="ARYJ01000001">
    <property type="protein sequence ID" value="KCZ91353.1"/>
    <property type="molecule type" value="Genomic_DNA"/>
</dbReference>
<evidence type="ECO:0000256" key="5">
    <source>
        <dbReference type="SAM" id="Phobius"/>
    </source>
</evidence>
<keyword evidence="3 5" id="KW-1133">Transmembrane helix</keyword>
<dbReference type="RefSeq" id="WP_051597265.1">
    <property type="nucleotide sequence ID" value="NZ_ARYJ01000001.1"/>
</dbReference>
<gene>
    <name evidence="6" type="ORF">HJA_02405</name>
</gene>
<dbReference type="eggNOG" id="COG4095">
    <property type="taxonomic scope" value="Bacteria"/>
</dbReference>
<keyword evidence="2 5" id="KW-0812">Transmembrane</keyword>
<proteinExistence type="predicted"/>
<evidence type="ECO:0000256" key="1">
    <source>
        <dbReference type="ARBA" id="ARBA00004141"/>
    </source>
</evidence>
<dbReference type="GO" id="GO:0016020">
    <property type="term" value="C:membrane"/>
    <property type="evidence" value="ECO:0007669"/>
    <property type="project" value="UniProtKB-SubCell"/>
</dbReference>